<accession>A0A2M6WTQ0</accession>
<feature type="transmembrane region" description="Helical" evidence="1">
    <location>
        <begin position="380"/>
        <end position="404"/>
    </location>
</feature>
<sequence>MINNQPDKDQRSVDQVNKLLTVEPKPVKIGWWHKLLHFGRLFGDVGHYVFDEDQHSEKIKQDILKIETEREVERKRLDAERDRLEQLAKKQHLKNQDTIKKDFQNLVKEDPLTSVVNSKQIVTESKIDINKQTPRAPIMVPPVSFAKATDSTAIVEKSVEIKTVPIKTDKTPKKPSAFVTWLKGLFSSKPKSASQAMNFNKSLEADSKSMYEKSQNNIKTIPEVKNMPPSSVIKVINPIKEAPKSESSLFAPFGQSDVKTTPTAGQTPNNKQVPLQTTSLVKQAPKAGQVSVTNSQQLATPYLASDKKKSSFYLASDKKKSSFFEHKNKLVKHFAEEYAREAKLFAKNEVENRYWHSMSLVRANLVKDQRSLFFNWHRKFLTLLFFTTCAILISLLIFGGLLIWENSKKEANRYIFDNLDSINKQIVAEHDFTREIDGFNSRLMYVNYLLDNHVYWTRFFIMLENRTVANVYYRGLSADLSGQYKIPAVSKNFADITNQINVMMANEDQKYQGLAFNGWVNKADSLNAVIVDDKTKVGIAAAGLAQGIENSAPGTEQIKTDDSGQTISEVGTKPADLNAPKPGQVSFILDLQINPQAVFIKQ</sequence>
<dbReference type="AlphaFoldDB" id="A0A2M6WTQ0"/>
<dbReference type="Proteomes" id="UP000228533">
    <property type="component" value="Unassembled WGS sequence"/>
</dbReference>
<evidence type="ECO:0000313" key="3">
    <source>
        <dbReference type="Proteomes" id="UP000228533"/>
    </source>
</evidence>
<name>A0A2M6WTQ0_9BACT</name>
<proteinExistence type="predicted"/>
<protein>
    <submittedName>
        <fullName evidence="2">Uncharacterized protein</fullName>
    </submittedName>
</protein>
<keyword evidence="1" id="KW-0472">Membrane</keyword>
<evidence type="ECO:0000256" key="1">
    <source>
        <dbReference type="SAM" id="Phobius"/>
    </source>
</evidence>
<dbReference type="EMBL" id="PFAM01000012">
    <property type="protein sequence ID" value="PIT96172.1"/>
    <property type="molecule type" value="Genomic_DNA"/>
</dbReference>
<gene>
    <name evidence="2" type="ORF">COT94_01760</name>
</gene>
<keyword evidence="1" id="KW-1133">Transmembrane helix</keyword>
<reference evidence="3" key="1">
    <citation type="submission" date="2017-09" db="EMBL/GenBank/DDBJ databases">
        <title>Depth-based differentiation of microbial function through sediment-hosted aquifers and enrichment of novel symbionts in the deep terrestrial subsurface.</title>
        <authorList>
            <person name="Probst A.J."/>
            <person name="Ladd B."/>
            <person name="Jarett J.K."/>
            <person name="Geller-Mcgrath D.E."/>
            <person name="Sieber C.M.K."/>
            <person name="Emerson J.B."/>
            <person name="Anantharaman K."/>
            <person name="Thomas B.C."/>
            <person name="Malmstrom R."/>
            <person name="Stieglmeier M."/>
            <person name="Klingl A."/>
            <person name="Woyke T."/>
            <person name="Ryan C.M."/>
            <person name="Banfield J.F."/>
        </authorList>
    </citation>
    <scope>NUCLEOTIDE SEQUENCE [LARGE SCALE GENOMIC DNA]</scope>
</reference>
<evidence type="ECO:0000313" key="2">
    <source>
        <dbReference type="EMBL" id="PIT96172.1"/>
    </source>
</evidence>
<organism evidence="2 3">
    <name type="scientific">Candidatus Falkowbacteria bacterium CG10_big_fil_rev_8_21_14_0_10_37_14</name>
    <dbReference type="NCBI Taxonomy" id="1974561"/>
    <lineage>
        <taxon>Bacteria</taxon>
        <taxon>Candidatus Falkowiibacteriota</taxon>
    </lineage>
</organism>
<keyword evidence="1" id="KW-0812">Transmembrane</keyword>
<comment type="caution">
    <text evidence="2">The sequence shown here is derived from an EMBL/GenBank/DDBJ whole genome shotgun (WGS) entry which is preliminary data.</text>
</comment>